<evidence type="ECO:0000256" key="5">
    <source>
        <dbReference type="ARBA" id="ARBA00023163"/>
    </source>
</evidence>
<dbReference type="EMBL" id="JBFMKM010000003">
    <property type="protein sequence ID" value="KAL1310569.1"/>
    <property type="molecule type" value="Genomic_DNA"/>
</dbReference>
<evidence type="ECO:0000256" key="7">
    <source>
        <dbReference type="RuleBase" id="RU364059"/>
    </source>
</evidence>
<feature type="region of interest" description="Disordered" evidence="8">
    <location>
        <begin position="453"/>
        <end position="500"/>
    </location>
</feature>
<keyword evidence="6 7" id="KW-0539">Nucleus</keyword>
<feature type="compositionally biased region" description="Polar residues" evidence="8">
    <location>
        <begin position="1"/>
        <end position="12"/>
    </location>
</feature>
<evidence type="ECO:0000256" key="8">
    <source>
        <dbReference type="SAM" id="MobiDB-lite"/>
    </source>
</evidence>
<protein>
    <recommendedName>
        <fullName evidence="7">Mediator of RNA polymerase II transcription subunit 1</fullName>
    </recommendedName>
    <alternativeName>
        <fullName evidence="7">Mediator complex subunit 1</fullName>
    </alternativeName>
</protein>
<gene>
    <name evidence="10" type="ORF">AAFC00_000848</name>
</gene>
<feature type="compositionally biased region" description="Acidic residues" evidence="8">
    <location>
        <begin position="696"/>
        <end position="708"/>
    </location>
</feature>
<feature type="region of interest" description="Disordered" evidence="8">
    <location>
        <begin position="645"/>
        <end position="709"/>
    </location>
</feature>
<feature type="compositionally biased region" description="Low complexity" evidence="8">
    <location>
        <begin position="27"/>
        <end position="37"/>
    </location>
</feature>
<feature type="compositionally biased region" description="Polar residues" evidence="8">
    <location>
        <begin position="52"/>
        <end position="61"/>
    </location>
</feature>
<evidence type="ECO:0000259" key="9">
    <source>
        <dbReference type="Pfam" id="PF10744"/>
    </source>
</evidence>
<dbReference type="Proteomes" id="UP001562354">
    <property type="component" value="Unassembled WGS sequence"/>
</dbReference>
<name>A0ABR3PN00_9PEZI</name>
<dbReference type="Pfam" id="PF10744">
    <property type="entry name" value="Med1"/>
    <property type="match status" value="1"/>
</dbReference>
<reference evidence="10 11" key="1">
    <citation type="submission" date="2024-07" db="EMBL/GenBank/DDBJ databases">
        <title>Draft sequence of the Neodothiora populina.</title>
        <authorList>
            <person name="Drown D.D."/>
            <person name="Schuette U.S."/>
            <person name="Buechlein A.B."/>
            <person name="Rusch D.R."/>
            <person name="Winton L.W."/>
            <person name="Adams G.A."/>
        </authorList>
    </citation>
    <scope>NUCLEOTIDE SEQUENCE [LARGE SCALE GENOMIC DNA]</scope>
    <source>
        <strain evidence="10 11">CPC 39397</strain>
    </source>
</reference>
<feature type="region of interest" description="Disordered" evidence="8">
    <location>
        <begin position="386"/>
        <end position="413"/>
    </location>
</feature>
<evidence type="ECO:0000256" key="6">
    <source>
        <dbReference type="ARBA" id="ARBA00023242"/>
    </source>
</evidence>
<accession>A0ABR3PN00</accession>
<evidence type="ECO:0000256" key="2">
    <source>
        <dbReference type="ARBA" id="ARBA00006210"/>
    </source>
</evidence>
<keyword evidence="4 7" id="KW-0010">Activator</keyword>
<comment type="similarity">
    <text evidence="2 7">Belongs to the Mediator complex subunit 1 family.</text>
</comment>
<feature type="compositionally biased region" description="Polar residues" evidence="8">
    <location>
        <begin position="481"/>
        <end position="493"/>
    </location>
</feature>
<feature type="compositionally biased region" description="Polar residues" evidence="8">
    <location>
        <begin position="453"/>
        <end position="466"/>
    </location>
</feature>
<feature type="compositionally biased region" description="Basic and acidic residues" evidence="8">
    <location>
        <begin position="779"/>
        <end position="792"/>
    </location>
</feature>
<feature type="domain" description="Mediator complex subunit Med1" evidence="9">
    <location>
        <begin position="195"/>
        <end position="641"/>
    </location>
</feature>
<feature type="region of interest" description="Disordered" evidence="8">
    <location>
        <begin position="1"/>
        <end position="78"/>
    </location>
</feature>
<organism evidence="10 11">
    <name type="scientific">Neodothiora populina</name>
    <dbReference type="NCBI Taxonomy" id="2781224"/>
    <lineage>
        <taxon>Eukaryota</taxon>
        <taxon>Fungi</taxon>
        <taxon>Dikarya</taxon>
        <taxon>Ascomycota</taxon>
        <taxon>Pezizomycotina</taxon>
        <taxon>Dothideomycetes</taxon>
        <taxon>Dothideomycetidae</taxon>
        <taxon>Dothideales</taxon>
        <taxon>Dothioraceae</taxon>
        <taxon>Neodothiora</taxon>
    </lineage>
</organism>
<feature type="region of interest" description="Disordered" evidence="8">
    <location>
        <begin position="779"/>
        <end position="800"/>
    </location>
</feature>
<dbReference type="InterPro" id="IPR019680">
    <property type="entry name" value="Mediator_Med1"/>
</dbReference>
<comment type="function">
    <text evidence="7">Component of the Mediator complex, a coactivator involved in the regulated transcription of nearly all RNA polymerase II-dependent genes. Mediator functions as a bridge to convey information from gene-specific regulatory proteins to the basal RNA polymerase II transcription machinery. Mediator is recruited to promoters by direct interactions with regulatory proteins and serves as a scaffold for the assembly of a functional preinitiation complex with RNA polymerase II and the general transcription factors.</text>
</comment>
<evidence type="ECO:0000256" key="1">
    <source>
        <dbReference type="ARBA" id="ARBA00004123"/>
    </source>
</evidence>
<evidence type="ECO:0000256" key="3">
    <source>
        <dbReference type="ARBA" id="ARBA00023015"/>
    </source>
</evidence>
<keyword evidence="3 7" id="KW-0805">Transcription regulation</keyword>
<feature type="compositionally biased region" description="Polar residues" evidence="8">
    <location>
        <begin position="388"/>
        <end position="404"/>
    </location>
</feature>
<proteinExistence type="inferred from homology"/>
<evidence type="ECO:0000256" key="4">
    <source>
        <dbReference type="ARBA" id="ARBA00023159"/>
    </source>
</evidence>
<keyword evidence="11" id="KW-1185">Reference proteome</keyword>
<dbReference type="PANTHER" id="PTHR35041:SF4">
    <property type="entry name" value="MEDIATOR OF RNA POLYMERASE II TRANSCRIPTION SUBUNIT 1"/>
    <property type="match status" value="1"/>
</dbReference>
<dbReference type="RefSeq" id="XP_069203418.1">
    <property type="nucleotide sequence ID" value="XM_069347572.1"/>
</dbReference>
<comment type="subcellular location">
    <subcellularLocation>
        <location evidence="1 7">Nucleus</location>
    </subcellularLocation>
</comment>
<sequence length="829" mass="88381">MTTPNQYSNKHPQSYAAHAVSTPAHHITTTTPRSIPSPAIPRPGTANGVATKHSTSFTGTPQHAAGKQTPSSQGGAAMVPSLSQISNTSHGGTGGSSGGIGLGVSGTGSSLVGASPANLLSFTSPAGLAGLDIGTPGALLGTEGSHAMNISFSDMGMSSRKGNEDEERRAKIESVLAKLHGRSRGRDDTRRATRMGRVSEEGVRRVGCWVGMDIESESKDKKFEGNRALTIAGKAAVMIDIAFKHNLPTQIDVSFFSEDPAVTAHQEAAGRVLMRDLASPSGVAAINTSLDRFAANLETIAKLDKLSVAGQLNCFEAITGVYSALERLYEEEKKAALALFEAREASTKNDLADKEITCRRSGRPRMHARRKIGMTVEYWMDDRHLSRNRGNTADTKASKNQNSDVTKDDVEEDHTDTYALQVIVEASDPSQYPSLRSTSAWISDRVYVPSAETTSPTAILSGSPSIDWQDPPATYLDSADDAQTQTSGQPQQHGEQKQKLPNARFAAILDPPLAMPWNVANSILQSVGAQAGSDVDILHTYTSILLARAAPAFTSTSAPGTQPSNSLSTLGGVAAVASAESSVSQKDQGGEVTQKVELWVPKQEYGYVLRSIPFAHPRQIIQALPVLRQWAFVGSLLQKSFLPRTPEVSGATSSHESTTPVSQQASDTKQAENKKNTTRKMFTLAELLTPPPSSPEDNDGDLEMDDASNDTTTVKKSTHLVNGNEGVLPIDISLVTSPSPALDIVFPMSNLESGLASISVSVLADGEITVLGQNLVRSEKKSDRGDGGDKLENAGQQDKVQKHIRRMGRALEVTGDLGVWIEWLRTQYG</sequence>
<keyword evidence="5 7" id="KW-0804">Transcription</keyword>
<evidence type="ECO:0000313" key="11">
    <source>
        <dbReference type="Proteomes" id="UP001562354"/>
    </source>
</evidence>
<dbReference type="GeneID" id="95974551"/>
<feature type="compositionally biased region" description="Polar residues" evidence="8">
    <location>
        <begin position="650"/>
        <end position="668"/>
    </location>
</feature>
<comment type="caution">
    <text evidence="10">The sequence shown here is derived from an EMBL/GenBank/DDBJ whole genome shotgun (WGS) entry which is preliminary data.</text>
</comment>
<dbReference type="PANTHER" id="PTHR35041">
    <property type="entry name" value="MEDIATOR OF RNA POLYMERASE II TRANSCRIPTION SUBUNIT 1"/>
    <property type="match status" value="1"/>
</dbReference>
<evidence type="ECO:0000313" key="10">
    <source>
        <dbReference type="EMBL" id="KAL1310569.1"/>
    </source>
</evidence>